<evidence type="ECO:0000256" key="1">
    <source>
        <dbReference type="SAM" id="MobiDB-lite"/>
    </source>
</evidence>
<feature type="compositionally biased region" description="Acidic residues" evidence="1">
    <location>
        <begin position="182"/>
        <end position="193"/>
    </location>
</feature>
<feature type="compositionally biased region" description="Gly residues" evidence="1">
    <location>
        <begin position="269"/>
        <end position="283"/>
    </location>
</feature>
<name>A0A9K3D2Q3_9EUKA</name>
<feature type="compositionally biased region" description="Polar residues" evidence="1">
    <location>
        <begin position="22"/>
        <end position="45"/>
    </location>
</feature>
<organism evidence="2 3">
    <name type="scientific">Kipferlia bialata</name>
    <dbReference type="NCBI Taxonomy" id="797122"/>
    <lineage>
        <taxon>Eukaryota</taxon>
        <taxon>Metamonada</taxon>
        <taxon>Carpediemonas-like organisms</taxon>
        <taxon>Kipferlia</taxon>
    </lineage>
</organism>
<dbReference type="Proteomes" id="UP000265618">
    <property type="component" value="Unassembled WGS sequence"/>
</dbReference>
<accession>A0A9K3D2Q3</accession>
<reference evidence="2 3" key="1">
    <citation type="journal article" date="2018" name="PLoS ONE">
        <title>The draft genome of Kipferlia bialata reveals reductive genome evolution in fornicate parasites.</title>
        <authorList>
            <person name="Tanifuji G."/>
            <person name="Takabayashi S."/>
            <person name="Kume K."/>
            <person name="Takagi M."/>
            <person name="Nakayama T."/>
            <person name="Kamikawa R."/>
            <person name="Inagaki Y."/>
            <person name="Hashimoto T."/>
        </authorList>
    </citation>
    <scope>NUCLEOTIDE SEQUENCE [LARGE SCALE GENOMIC DNA]</scope>
    <source>
        <strain evidence="2">NY0173</strain>
    </source>
</reference>
<keyword evidence="3" id="KW-1185">Reference proteome</keyword>
<evidence type="ECO:0000313" key="3">
    <source>
        <dbReference type="Proteomes" id="UP000265618"/>
    </source>
</evidence>
<proteinExistence type="predicted"/>
<evidence type="ECO:0000313" key="2">
    <source>
        <dbReference type="EMBL" id="GIQ86194.1"/>
    </source>
</evidence>
<gene>
    <name evidence="2" type="ORF">KIPB_007999</name>
</gene>
<feature type="compositionally biased region" description="Basic and acidic residues" evidence="1">
    <location>
        <begin position="302"/>
        <end position="328"/>
    </location>
</feature>
<protein>
    <submittedName>
        <fullName evidence="2">Uncharacterized protein</fullName>
    </submittedName>
</protein>
<comment type="caution">
    <text evidence="2">The sequence shown here is derived from an EMBL/GenBank/DDBJ whole genome shotgun (WGS) entry which is preliminary data.</text>
</comment>
<feature type="compositionally biased region" description="Basic and acidic residues" evidence="1">
    <location>
        <begin position="70"/>
        <end position="90"/>
    </location>
</feature>
<dbReference type="EMBL" id="BDIP01002371">
    <property type="protein sequence ID" value="GIQ86194.1"/>
    <property type="molecule type" value="Genomic_DNA"/>
</dbReference>
<feature type="region of interest" description="Disordered" evidence="1">
    <location>
        <begin position="302"/>
        <end position="333"/>
    </location>
</feature>
<dbReference type="AlphaFoldDB" id="A0A9K3D2Q3"/>
<feature type="compositionally biased region" description="Basic and acidic residues" evidence="1">
    <location>
        <begin position="154"/>
        <end position="167"/>
    </location>
</feature>
<feature type="compositionally biased region" description="Basic and acidic residues" evidence="1">
    <location>
        <begin position="99"/>
        <end position="110"/>
    </location>
</feature>
<feature type="region of interest" description="Disordered" evidence="1">
    <location>
        <begin position="1"/>
        <end position="206"/>
    </location>
</feature>
<feature type="compositionally biased region" description="Basic and acidic residues" evidence="1">
    <location>
        <begin position="132"/>
        <end position="144"/>
    </location>
</feature>
<sequence>MGSGASKVADSPSPSSVPASSHPRTSPGVSAATTDNGSPIPSHQSAAAHAHTRDISNTPPPSHQSPSPKVEAERERGRQGARVESERDTLSRQSVGETLSERERERERASGVRVHGMSPEISAHTPTVPSRRLSDRASSVERRQQLSGTISPVIRRDSRSDAREVLRRTQMRSRSPLRDNQDLDLSDAFESSEDSPKAAKGDYQGLSGFDINRFRKANRSMPTWKPDEPVAIPSLNPRKERSPVYRSPGYGRSQSQMRPKPASRTMHTIGGGYSPARGQGRGSSVGSYDRFAVSMSRGRESLRGDDMDFLVDRESERERERQRERERGSTIAAGDPLLNDLYSLYGD</sequence>
<feature type="region of interest" description="Disordered" evidence="1">
    <location>
        <begin position="220"/>
        <end position="287"/>
    </location>
</feature>
<feature type="compositionally biased region" description="Low complexity" evidence="1">
    <location>
        <begin position="1"/>
        <end position="21"/>
    </location>
</feature>